<reference evidence="1 2" key="1">
    <citation type="journal article" date="2016" name="Front. Microbiol.">
        <title>Comparative Genomic Analysis Reveals a Diverse Repertoire of Genes Involved in Prokaryote-Eukaryote Interactions within the Pseudovibrio Genus.</title>
        <authorList>
            <person name="Romano S."/>
            <person name="Fernandez-Guerra A."/>
            <person name="Reen F.J."/>
            <person name="Glockner F.O."/>
            <person name="Crowley S.P."/>
            <person name="O'Sullivan O."/>
            <person name="Cotter P.D."/>
            <person name="Adams C."/>
            <person name="Dobson A.D."/>
            <person name="O'Gara F."/>
        </authorList>
    </citation>
    <scope>NUCLEOTIDE SEQUENCE [LARGE SCALE GENOMIC DNA]</scope>
    <source>
        <strain evidence="1 2">Ad2</strain>
    </source>
</reference>
<dbReference type="PATRIC" id="fig|989403.3.peg.317"/>
<dbReference type="Proteomes" id="UP000076577">
    <property type="component" value="Unassembled WGS sequence"/>
</dbReference>
<comment type="caution">
    <text evidence="1">The sequence shown here is derived from an EMBL/GenBank/DDBJ whole genome shotgun (WGS) entry which is preliminary data.</text>
</comment>
<proteinExistence type="predicted"/>
<evidence type="ECO:0000313" key="1">
    <source>
        <dbReference type="EMBL" id="KZL21871.1"/>
    </source>
</evidence>
<accession>A0A166B3Y7</accession>
<gene>
    <name evidence="1" type="ORF">PsAD2_00300</name>
</gene>
<dbReference type="AlphaFoldDB" id="A0A166B3Y7"/>
<organism evidence="1 2">
    <name type="scientific">Pseudovibrio axinellae</name>
    <dbReference type="NCBI Taxonomy" id="989403"/>
    <lineage>
        <taxon>Bacteria</taxon>
        <taxon>Pseudomonadati</taxon>
        <taxon>Pseudomonadota</taxon>
        <taxon>Alphaproteobacteria</taxon>
        <taxon>Hyphomicrobiales</taxon>
        <taxon>Stappiaceae</taxon>
        <taxon>Pseudovibrio</taxon>
    </lineage>
</organism>
<evidence type="ECO:0000313" key="2">
    <source>
        <dbReference type="Proteomes" id="UP000076577"/>
    </source>
</evidence>
<keyword evidence="2" id="KW-1185">Reference proteome</keyword>
<protein>
    <submittedName>
        <fullName evidence="1">Uncharacterized protein</fullName>
    </submittedName>
</protein>
<name>A0A166B3Y7_9HYPH</name>
<dbReference type="STRING" id="989403.SAMN05421798_104298"/>
<sequence length="44" mass="5169">MFQVPAMSSLAFLYFDNVLPYFSSPLTNVKRIRYGLPRVIPQKY</sequence>
<dbReference type="EMBL" id="LMCB01000002">
    <property type="protein sequence ID" value="KZL21871.1"/>
    <property type="molecule type" value="Genomic_DNA"/>
</dbReference>